<comment type="caution">
    <text evidence="2">The sequence shown here is derived from an EMBL/GenBank/DDBJ whole genome shotgun (WGS) entry which is preliminary data.</text>
</comment>
<evidence type="ECO:0000313" key="3">
    <source>
        <dbReference type="Proteomes" id="UP000569329"/>
    </source>
</evidence>
<reference evidence="2 3" key="1">
    <citation type="submission" date="2020-07" db="EMBL/GenBank/DDBJ databases">
        <title>Sequencing the genomes of 1000 actinobacteria strains.</title>
        <authorList>
            <person name="Klenk H.-P."/>
        </authorList>
    </citation>
    <scope>NUCLEOTIDE SEQUENCE [LARGE SCALE GENOMIC DNA]</scope>
    <source>
        <strain evidence="2 3">DSM 45975</strain>
    </source>
</reference>
<organism evidence="2 3">
    <name type="scientific">Halosaccharopolyspora lacisalsi</name>
    <dbReference type="NCBI Taxonomy" id="1000566"/>
    <lineage>
        <taxon>Bacteria</taxon>
        <taxon>Bacillati</taxon>
        <taxon>Actinomycetota</taxon>
        <taxon>Actinomycetes</taxon>
        <taxon>Pseudonocardiales</taxon>
        <taxon>Pseudonocardiaceae</taxon>
        <taxon>Halosaccharopolyspora</taxon>
    </lineage>
</organism>
<keyword evidence="3" id="KW-1185">Reference proteome</keyword>
<dbReference type="EMBL" id="JACGWZ010000001">
    <property type="protein sequence ID" value="MBA8823390.1"/>
    <property type="molecule type" value="Genomic_DNA"/>
</dbReference>
<evidence type="ECO:0000256" key="1">
    <source>
        <dbReference type="SAM" id="MobiDB-lite"/>
    </source>
</evidence>
<dbReference type="AlphaFoldDB" id="A0A839DQZ8"/>
<feature type="region of interest" description="Disordered" evidence="1">
    <location>
        <begin position="1"/>
        <end position="24"/>
    </location>
</feature>
<protein>
    <submittedName>
        <fullName evidence="2">Uncharacterized protein</fullName>
    </submittedName>
</protein>
<gene>
    <name evidence="2" type="ORF">FHX42_000719</name>
</gene>
<dbReference type="Proteomes" id="UP000569329">
    <property type="component" value="Unassembled WGS sequence"/>
</dbReference>
<name>A0A839DQZ8_9PSEU</name>
<evidence type="ECO:0000313" key="2">
    <source>
        <dbReference type="EMBL" id="MBA8823390.1"/>
    </source>
</evidence>
<dbReference type="RefSeq" id="WP_182542710.1">
    <property type="nucleotide sequence ID" value="NZ_JACGWZ010000001.1"/>
</dbReference>
<sequence>MRVSKEESGTGDPGPVVRLDEHENPGVWSGKAWSALLALEGCGRATSEGRRSRDVDGYLENLPGGCRGYPANRHARDESDDVRSTTRFYRARWFSVPVEVSRDGHAYTGRTSRSRRRA</sequence>
<accession>A0A839DQZ8</accession>
<proteinExistence type="predicted"/>